<name>A0A396S6Q6_9BACL</name>
<dbReference type="PROSITE" id="PS00523">
    <property type="entry name" value="SULFATASE_1"/>
    <property type="match status" value="1"/>
</dbReference>
<dbReference type="SUPFAM" id="SSF53649">
    <property type="entry name" value="Alkaline phosphatase-like"/>
    <property type="match status" value="1"/>
</dbReference>
<organism evidence="7 8">
    <name type="scientific">Ureibacillus yapensis</name>
    <dbReference type="NCBI Taxonomy" id="2304605"/>
    <lineage>
        <taxon>Bacteria</taxon>
        <taxon>Bacillati</taxon>
        <taxon>Bacillota</taxon>
        <taxon>Bacilli</taxon>
        <taxon>Bacillales</taxon>
        <taxon>Caryophanaceae</taxon>
        <taxon>Ureibacillus</taxon>
    </lineage>
</organism>
<dbReference type="AlphaFoldDB" id="A0A396S6Q6"/>
<dbReference type="PROSITE" id="PS00149">
    <property type="entry name" value="SULFATASE_2"/>
    <property type="match status" value="1"/>
</dbReference>
<dbReference type="InterPro" id="IPR024607">
    <property type="entry name" value="Sulfatase_CS"/>
</dbReference>
<feature type="domain" description="Sulfatase N-terminal" evidence="6">
    <location>
        <begin position="6"/>
        <end position="392"/>
    </location>
</feature>
<dbReference type="GO" id="GO:0046872">
    <property type="term" value="F:metal ion binding"/>
    <property type="evidence" value="ECO:0007669"/>
    <property type="project" value="UniProtKB-KW"/>
</dbReference>
<dbReference type="InterPro" id="IPR000917">
    <property type="entry name" value="Sulfatase_N"/>
</dbReference>
<evidence type="ECO:0000256" key="1">
    <source>
        <dbReference type="ARBA" id="ARBA00008779"/>
    </source>
</evidence>
<reference evidence="7 8" key="1">
    <citation type="submission" date="2018-08" db="EMBL/GenBank/DDBJ databases">
        <title>Lysinibacillus sp. YLB-03 draft genome sequence.</title>
        <authorList>
            <person name="Yu L."/>
        </authorList>
    </citation>
    <scope>NUCLEOTIDE SEQUENCE [LARGE SCALE GENOMIC DNA]</scope>
    <source>
        <strain evidence="7 8">YLB-03</strain>
    </source>
</reference>
<dbReference type="CDD" id="cd16143">
    <property type="entry name" value="ARS_like"/>
    <property type="match status" value="1"/>
</dbReference>
<keyword evidence="3" id="KW-0378">Hydrolase</keyword>
<comment type="caution">
    <text evidence="7">The sequence shown here is derived from an EMBL/GenBank/DDBJ whole genome shotgun (WGS) entry which is preliminary data.</text>
</comment>
<protein>
    <submittedName>
        <fullName evidence="7">Arylsulfatase</fullName>
    </submittedName>
</protein>
<dbReference type="InterPro" id="IPR050738">
    <property type="entry name" value="Sulfatase"/>
</dbReference>
<dbReference type="PANTHER" id="PTHR42693:SF53">
    <property type="entry name" value="ENDO-4-O-SULFATASE"/>
    <property type="match status" value="1"/>
</dbReference>
<dbReference type="PANTHER" id="PTHR42693">
    <property type="entry name" value="ARYLSULFATASE FAMILY MEMBER"/>
    <property type="match status" value="1"/>
</dbReference>
<evidence type="ECO:0000256" key="3">
    <source>
        <dbReference type="ARBA" id="ARBA00022801"/>
    </source>
</evidence>
<evidence type="ECO:0000313" key="7">
    <source>
        <dbReference type="EMBL" id="RHW36144.1"/>
    </source>
</evidence>
<sequence>MSNTKPNIVLVFADDLGYGDVSCFNPESKIKTKNIDALAEAGMRFTDTHATSALCTPSRYGLLTGRYNWRSSLKSFVIPGDSMPLIEEDRKTIAHLLKENGYNTAAIGKWHLGLKWQLKGYFDYEKFGLNPEDFHEKETRFGRDGIFDISAGRLDFEGLDIDYSKPITFGPNQLGFDYFYGTPASLDQPPYVYIENDRVIEEPTDVTGIHMMDRAGPNHQKEWQNGVIAPNFVHREVADKMQKKALEMIDRFAEEDMPFFLYYPSHLVHGPLLPNEKFEGKSGIGPYGDFVLQLDHYIGEIIAKLKENDLFDNTIFIFTSDNGASALADFVALKEHGHNPSYIFRGLKGDIWEGGHREPTIISYPAMIQGGTVCNHMISLSDIYRSIAEIIGTEIPDDAAEDSISNVPLWKGKNEPVREDIVHSSANGGLSIRRGDWKLECVYNGGGMINFREGLENQVYKPVELYNLKEDICETNNVINEHPELVESLKKSLEEYIINGRSTPGRPQENNRNNPTGEWPQIGWMDGYKEYISRFKFD</sequence>
<keyword evidence="4" id="KW-0106">Calcium</keyword>
<accession>A0A396S6Q6</accession>
<dbReference type="Gene3D" id="3.40.720.10">
    <property type="entry name" value="Alkaline Phosphatase, subunit A"/>
    <property type="match status" value="2"/>
</dbReference>
<dbReference type="Pfam" id="PF00884">
    <property type="entry name" value="Sulfatase"/>
    <property type="match status" value="1"/>
</dbReference>
<dbReference type="InterPro" id="IPR017850">
    <property type="entry name" value="Alkaline_phosphatase_core_sf"/>
</dbReference>
<feature type="region of interest" description="Disordered" evidence="5">
    <location>
        <begin position="500"/>
        <end position="520"/>
    </location>
</feature>
<evidence type="ECO:0000256" key="2">
    <source>
        <dbReference type="ARBA" id="ARBA00022723"/>
    </source>
</evidence>
<dbReference type="OrthoDB" id="9762324at2"/>
<dbReference type="Gene3D" id="3.30.1120.10">
    <property type="match status" value="1"/>
</dbReference>
<evidence type="ECO:0000259" key="6">
    <source>
        <dbReference type="Pfam" id="PF00884"/>
    </source>
</evidence>
<dbReference type="RefSeq" id="WP_118876435.1">
    <property type="nucleotide sequence ID" value="NZ_QWEI01000005.1"/>
</dbReference>
<evidence type="ECO:0000256" key="4">
    <source>
        <dbReference type="ARBA" id="ARBA00022837"/>
    </source>
</evidence>
<evidence type="ECO:0000256" key="5">
    <source>
        <dbReference type="SAM" id="MobiDB-lite"/>
    </source>
</evidence>
<proteinExistence type="inferred from homology"/>
<dbReference type="GO" id="GO:0004065">
    <property type="term" value="F:arylsulfatase activity"/>
    <property type="evidence" value="ECO:0007669"/>
    <property type="project" value="TreeGrafter"/>
</dbReference>
<evidence type="ECO:0000313" key="8">
    <source>
        <dbReference type="Proteomes" id="UP000265692"/>
    </source>
</evidence>
<keyword evidence="8" id="KW-1185">Reference proteome</keyword>
<dbReference type="EMBL" id="QWEI01000005">
    <property type="protein sequence ID" value="RHW36144.1"/>
    <property type="molecule type" value="Genomic_DNA"/>
</dbReference>
<dbReference type="Proteomes" id="UP000265692">
    <property type="component" value="Unassembled WGS sequence"/>
</dbReference>
<gene>
    <name evidence="7" type="ORF">D1B33_10915</name>
</gene>
<keyword evidence="2" id="KW-0479">Metal-binding</keyword>
<comment type="similarity">
    <text evidence="1">Belongs to the sulfatase family.</text>
</comment>